<feature type="domain" description="PGAP2IP first transmembrane" evidence="5">
    <location>
        <begin position="336"/>
        <end position="486"/>
    </location>
</feature>
<sequence length="1015" mass="113735">MVTVNASIVPVLHTVCASAAFIAALVVGCKLHYIKIITNAHYTYPDEWFPSVSATIGDRYPERSIFQILIALTSFPRFLLLLGHYMINKSTSCFMVGVLRTVTCGGWVYITSTDDHDAHDVFMISYILLTLPWDLLVIRHSTFKTFKVIAMSTFFAIMVPLVYWFIQHNVYHRPGAYSIYAYFEWSLIILDIAFDALAYNDFKSLSLNLELTSNVGNWFFMFENKESLQPAAANEIQKVIEEELSENSNSFVHDAAADSDDPDYAPEFEESKHEGDVSDLLDDDGALLLSADNTELKIMLQEDEDISYFINKSSSLRVPAQSSIIYIVVNVLNSLLFWTLLTSLLCMVWYFPLWYMGISGYEASILSVTSPLLLYIPAIPMIADIYGPLLTATIGIGAFLVELPETRLLTASLAAGITSLTFASTLRSITNQASVQMYTTTCILGLVGSVILKMAFFSRNPLWPILNEENGGWNKSGLALMALVALFTPHVNAVHYQKLETLPKRSPRFISKLLISAGFGSLIFSIHQLLTDASTIIYWSWEGWASNGSQGPLTWPYSSLTCIAMLLAALTSQSFCGKPLVPSLLLCVSTGILASPSITGWFNYAFGGIVYIFGIIWMIPTFFSKMNIIKSPWAYTLASLFYLIFVLAHVWTVAYAFVPFGWVLRESMGLVLIGSSLLIVFGALFGLKKDVMKKTISKKFWNRVNLLGVLFVGSIGFVTFRLAPTGTPVPYHAEDNLITAGIWTIHFGLDNYMWSSEDKMTQLLKDMEVDVVGLLETDTQRITMGNRDLTSKMAHDLQMYADFGPGPNKHTWGCILLSKFPIVNSTHYLMPSPVGELAPAIHATLQTYDDVLVDVFVFHGGQEEDEEDRRLQSEELARIMGSTDRPSILLSYLVTDPHEGNYNNYVSDKSGMHDIDPSDDDRWCQYILYKNLGRTGYARVSRGSVTDTELQLGKFKVLTEDELVEYGGSIYDADLLDDESDVAESLRFPDNYHGEGQRGHHYHVFDAPRYYQTAW</sequence>
<evidence type="ECO:0000313" key="8">
    <source>
        <dbReference type="Proteomes" id="UP000191144"/>
    </source>
</evidence>
<dbReference type="PANTHER" id="PTHR14859:SF1">
    <property type="entry name" value="PGAP2-INTERACTING PROTEIN"/>
    <property type="match status" value="1"/>
</dbReference>
<evidence type="ECO:0000256" key="2">
    <source>
        <dbReference type="SAM" id="Phobius"/>
    </source>
</evidence>
<feature type="transmembrane region" description="Helical" evidence="2">
    <location>
        <begin position="383"/>
        <end position="401"/>
    </location>
</feature>
<evidence type="ECO:0000259" key="5">
    <source>
        <dbReference type="Pfam" id="PF23022"/>
    </source>
</evidence>
<dbReference type="Gene3D" id="3.60.10.10">
    <property type="entry name" value="Endonuclease/exonuclease/phosphatase"/>
    <property type="match status" value="1"/>
</dbReference>
<dbReference type="FunFam" id="3.60.10.10:FF:000031">
    <property type="entry name" value="Calcofluor white hypersensitive protein"/>
    <property type="match status" value="1"/>
</dbReference>
<feature type="transmembrane region" description="Helical" evidence="2">
    <location>
        <begin position="477"/>
        <end position="496"/>
    </location>
</feature>
<name>A0A1G4JLE3_9SACH</name>
<dbReference type="GO" id="GO:0031505">
    <property type="term" value="P:fungal-type cell wall organization"/>
    <property type="evidence" value="ECO:0007669"/>
    <property type="project" value="TreeGrafter"/>
</dbReference>
<keyword evidence="2" id="KW-0812">Transmembrane</keyword>
<feature type="compositionally biased region" description="Acidic residues" evidence="1">
    <location>
        <begin position="257"/>
        <end position="268"/>
    </location>
</feature>
<dbReference type="GO" id="GO:0016020">
    <property type="term" value="C:membrane"/>
    <property type="evidence" value="ECO:0007669"/>
    <property type="project" value="GOC"/>
</dbReference>
<dbReference type="GO" id="GO:0005783">
    <property type="term" value="C:endoplasmic reticulum"/>
    <property type="evidence" value="ECO:0007669"/>
    <property type="project" value="TreeGrafter"/>
</dbReference>
<feature type="domain" description="PGAP2IP C-terminal nuclease-like" evidence="6">
    <location>
        <begin position="736"/>
        <end position="962"/>
    </location>
</feature>
<feature type="region of interest" description="Disordered" evidence="1">
    <location>
        <begin position="256"/>
        <end position="278"/>
    </location>
</feature>
<dbReference type="InterPro" id="IPR053912">
    <property type="entry name" value="PGAP2IP_TM_1nd"/>
</dbReference>
<evidence type="ECO:0000313" key="7">
    <source>
        <dbReference type="EMBL" id="SCU91213.1"/>
    </source>
</evidence>
<feature type="domain" description="PGAP2IP second transmembrane" evidence="4">
    <location>
        <begin position="511"/>
        <end position="686"/>
    </location>
</feature>
<organism evidence="7 8">
    <name type="scientific">Lachancea meyersii CBS 8951</name>
    <dbReference type="NCBI Taxonomy" id="1266667"/>
    <lineage>
        <taxon>Eukaryota</taxon>
        <taxon>Fungi</taxon>
        <taxon>Dikarya</taxon>
        <taxon>Ascomycota</taxon>
        <taxon>Saccharomycotina</taxon>
        <taxon>Saccharomycetes</taxon>
        <taxon>Saccharomycetales</taxon>
        <taxon>Saccharomycetaceae</taxon>
        <taxon>Lachancea</taxon>
    </lineage>
</organism>
<dbReference type="Pfam" id="PF23022">
    <property type="entry name" value="6TM_1st_PGAP2IP"/>
    <property type="match status" value="1"/>
</dbReference>
<accession>A0A1G4JLE3</accession>
<feature type="transmembrane region" description="Helical" evidence="2">
    <location>
        <begin position="517"/>
        <end position="541"/>
    </location>
</feature>
<keyword evidence="2" id="KW-0472">Membrane</keyword>
<dbReference type="Pfam" id="PF23226">
    <property type="entry name" value="Exo_endo_phos_PGAP2IP"/>
    <property type="match status" value="1"/>
</dbReference>
<feature type="transmembrane region" description="Helical" evidence="2">
    <location>
        <begin position="178"/>
        <end position="199"/>
    </location>
</feature>
<feature type="transmembrane region" description="Helical" evidence="2">
    <location>
        <begin position="700"/>
        <end position="720"/>
    </location>
</feature>
<feature type="transmembrane region" description="Helical" evidence="2">
    <location>
        <begin position="6"/>
        <end position="27"/>
    </location>
</feature>
<dbReference type="InterPro" id="IPR051916">
    <property type="entry name" value="GPI-anchor_lipid_remodeler"/>
</dbReference>
<feature type="transmembrane region" description="Helical" evidence="2">
    <location>
        <begin position="145"/>
        <end position="166"/>
    </location>
</feature>
<feature type="transmembrane region" description="Helical" evidence="2">
    <location>
        <begin position="635"/>
        <end position="658"/>
    </location>
</feature>
<dbReference type="AlphaFoldDB" id="A0A1G4JLE3"/>
<feature type="domain" description="CWH43-like N-terminal" evidence="3">
    <location>
        <begin position="6"/>
        <end position="204"/>
    </location>
</feature>
<proteinExistence type="predicted"/>
<dbReference type="SUPFAM" id="SSF56219">
    <property type="entry name" value="DNase I-like"/>
    <property type="match status" value="1"/>
</dbReference>
<dbReference type="OrthoDB" id="68581at2759"/>
<dbReference type="Pfam" id="PF23021">
    <property type="entry name" value="6TM_2nd_PGAP2IP"/>
    <property type="match status" value="1"/>
</dbReference>
<dbReference type="PANTHER" id="PTHR14859">
    <property type="entry name" value="CALCOFLUOR WHITE HYPERSENSITIVE PROTEIN PRECURSOR"/>
    <property type="match status" value="1"/>
</dbReference>
<evidence type="ECO:0000259" key="3">
    <source>
        <dbReference type="Pfam" id="PF10277"/>
    </source>
</evidence>
<feature type="transmembrane region" description="Helical" evidence="2">
    <location>
        <begin position="438"/>
        <end position="457"/>
    </location>
</feature>
<dbReference type="Pfam" id="PF10277">
    <property type="entry name" value="Frag1"/>
    <property type="match status" value="1"/>
</dbReference>
<feature type="transmembrane region" description="Helical" evidence="2">
    <location>
        <begin position="65"/>
        <end position="87"/>
    </location>
</feature>
<feature type="transmembrane region" description="Helical" evidence="2">
    <location>
        <begin position="121"/>
        <end position="138"/>
    </location>
</feature>
<evidence type="ECO:0000259" key="6">
    <source>
        <dbReference type="Pfam" id="PF23226"/>
    </source>
</evidence>
<keyword evidence="8" id="KW-1185">Reference proteome</keyword>
<feature type="transmembrane region" description="Helical" evidence="2">
    <location>
        <begin position="324"/>
        <end position="352"/>
    </location>
</feature>
<dbReference type="InterPro" id="IPR053911">
    <property type="entry name" value="PGAP2IP_TM_2nd"/>
</dbReference>
<feature type="transmembrane region" description="Helical" evidence="2">
    <location>
        <begin position="670"/>
        <end position="688"/>
    </location>
</feature>
<dbReference type="EMBL" id="LT598481">
    <property type="protein sequence ID" value="SCU91213.1"/>
    <property type="molecule type" value="Genomic_DNA"/>
</dbReference>
<reference evidence="8" key="1">
    <citation type="submission" date="2016-03" db="EMBL/GenBank/DDBJ databases">
        <authorList>
            <person name="Devillers Hugo."/>
        </authorList>
    </citation>
    <scope>NUCLEOTIDE SEQUENCE [LARGE SCALE GENOMIC DNA]</scope>
</reference>
<evidence type="ECO:0000259" key="4">
    <source>
        <dbReference type="Pfam" id="PF23021"/>
    </source>
</evidence>
<dbReference type="Proteomes" id="UP000191144">
    <property type="component" value="Chromosome E"/>
</dbReference>
<gene>
    <name evidence="7" type="ORF">LAME_0E11672G</name>
</gene>
<dbReference type="InterPro" id="IPR036691">
    <property type="entry name" value="Endo/exonu/phosph_ase_sf"/>
</dbReference>
<feature type="transmembrane region" description="Helical" evidence="2">
    <location>
        <begin position="604"/>
        <end position="623"/>
    </location>
</feature>
<keyword evidence="2" id="KW-1133">Transmembrane helix</keyword>
<dbReference type="InterPro" id="IPR019402">
    <property type="entry name" value="CWH43_N"/>
</dbReference>
<protein>
    <submittedName>
        <fullName evidence="7">LAME_0E11672g1_1</fullName>
    </submittedName>
</protein>
<dbReference type="InterPro" id="IPR057315">
    <property type="entry name" value="Exo_endo_phos_PGAP2IP_C"/>
</dbReference>
<evidence type="ECO:0000256" key="1">
    <source>
        <dbReference type="SAM" id="MobiDB-lite"/>
    </source>
</evidence>
<dbReference type="GO" id="GO:0006506">
    <property type="term" value="P:GPI anchor biosynthetic process"/>
    <property type="evidence" value="ECO:0007669"/>
    <property type="project" value="TreeGrafter"/>
</dbReference>